<dbReference type="RefSeq" id="WP_345591265.1">
    <property type="nucleotide sequence ID" value="NZ_BAABJG010000027.1"/>
</dbReference>
<reference evidence="5" key="1">
    <citation type="journal article" date="2019" name="Int. J. Syst. Evol. Microbiol.">
        <title>The Global Catalogue of Microorganisms (GCM) 10K type strain sequencing project: providing services to taxonomists for standard genome sequencing and annotation.</title>
        <authorList>
            <consortium name="The Broad Institute Genomics Platform"/>
            <consortium name="The Broad Institute Genome Sequencing Center for Infectious Disease"/>
            <person name="Wu L."/>
            <person name="Ma J."/>
        </authorList>
    </citation>
    <scope>NUCLEOTIDE SEQUENCE [LARGE SCALE GENOMIC DNA]</scope>
    <source>
        <strain evidence="5">CCUG 53270</strain>
    </source>
</reference>
<evidence type="ECO:0000256" key="1">
    <source>
        <dbReference type="ARBA" id="ARBA00010211"/>
    </source>
</evidence>
<proteinExistence type="inferred from homology"/>
<dbReference type="SUPFAM" id="SSF56529">
    <property type="entry name" value="FAH"/>
    <property type="match status" value="1"/>
</dbReference>
<feature type="domain" description="Fumarylacetoacetase-like C-terminal" evidence="3">
    <location>
        <begin position="91"/>
        <end position="288"/>
    </location>
</feature>
<keyword evidence="2" id="KW-0479">Metal-binding</keyword>
<evidence type="ECO:0000313" key="4">
    <source>
        <dbReference type="EMBL" id="MFD1218947.1"/>
    </source>
</evidence>
<dbReference type="PANTHER" id="PTHR42796:SF7">
    <property type="entry name" value="2-DEHYDRO-3-DEOXY-D-ARABINONATE DEHYDRATASE"/>
    <property type="match status" value="1"/>
</dbReference>
<dbReference type="EMBL" id="JBHTLU010000007">
    <property type="protein sequence ID" value="MFD1218947.1"/>
    <property type="molecule type" value="Genomic_DNA"/>
</dbReference>
<comment type="similarity">
    <text evidence="1">Belongs to the FAH family.</text>
</comment>
<dbReference type="Proteomes" id="UP001597180">
    <property type="component" value="Unassembled WGS sequence"/>
</dbReference>
<dbReference type="InterPro" id="IPR051121">
    <property type="entry name" value="FAH"/>
</dbReference>
<name>A0ABW3UE87_9BACL</name>
<evidence type="ECO:0000259" key="3">
    <source>
        <dbReference type="Pfam" id="PF01557"/>
    </source>
</evidence>
<dbReference type="InterPro" id="IPR036663">
    <property type="entry name" value="Fumarylacetoacetase_C_sf"/>
</dbReference>
<evidence type="ECO:0000313" key="5">
    <source>
        <dbReference type="Proteomes" id="UP001597180"/>
    </source>
</evidence>
<comment type="caution">
    <text evidence="4">The sequence shown here is derived from an EMBL/GenBank/DDBJ whole genome shotgun (WGS) entry which is preliminary data.</text>
</comment>
<keyword evidence="5" id="KW-1185">Reference proteome</keyword>
<gene>
    <name evidence="4" type="ORF">ACFQ4B_02340</name>
</gene>
<organism evidence="4 5">
    <name type="scientific">Paenibacillus vulneris</name>
    <dbReference type="NCBI Taxonomy" id="1133364"/>
    <lineage>
        <taxon>Bacteria</taxon>
        <taxon>Bacillati</taxon>
        <taxon>Bacillota</taxon>
        <taxon>Bacilli</taxon>
        <taxon>Bacillales</taxon>
        <taxon>Paenibacillaceae</taxon>
        <taxon>Paenibacillus</taxon>
    </lineage>
</organism>
<dbReference type="GO" id="GO:0016787">
    <property type="term" value="F:hydrolase activity"/>
    <property type="evidence" value="ECO:0007669"/>
    <property type="project" value="UniProtKB-KW"/>
</dbReference>
<dbReference type="InterPro" id="IPR011234">
    <property type="entry name" value="Fumarylacetoacetase-like_C"/>
</dbReference>
<dbReference type="Gene3D" id="3.90.850.10">
    <property type="entry name" value="Fumarylacetoacetase-like, C-terminal domain"/>
    <property type="match status" value="1"/>
</dbReference>
<dbReference type="PANTHER" id="PTHR42796">
    <property type="entry name" value="FUMARYLACETOACETATE HYDROLASE DOMAIN-CONTAINING PROTEIN 2A-RELATED"/>
    <property type="match status" value="1"/>
</dbReference>
<keyword evidence="4" id="KW-0378">Hydrolase</keyword>
<evidence type="ECO:0000256" key="2">
    <source>
        <dbReference type="ARBA" id="ARBA00022723"/>
    </source>
</evidence>
<protein>
    <submittedName>
        <fullName evidence="4">Fumarylacetoacetate hydrolase family protein</fullName>
    </submittedName>
</protein>
<dbReference type="Pfam" id="PF01557">
    <property type="entry name" value="FAA_hydrolase"/>
    <property type="match status" value="1"/>
</dbReference>
<sequence>MRIIRYLEQGKAVMAAVTEEGSVYPLEFRDLFELVQTAEKEGITAAAWLERELPGRTASGSSMEEQELLVPITAPEVWAAGVTYERSRQARNYEATGGKLDASTFYDKVYDAERPELFFKSTAARTVGPGGTLCLRSDSAWQIPEPELGLVIDRAGRIIGYTIGNDMSCRDIEGENPLYLPQAKMWRRSCSIGPAIRLADTVADPYALDIVCRIYRHGQKVVEGTASTGQLKRRLEELVSFLTRDNDIFDGTVLLTGTCIVPPNEFTLQDGDRIEIGISGIGTLTNEVKTQERMNNDDWKQQSHVS</sequence>
<accession>A0ABW3UE87</accession>